<accession>A0AAE9XN61</accession>
<evidence type="ECO:0000259" key="6">
    <source>
        <dbReference type="Pfam" id="PF00441"/>
    </source>
</evidence>
<evidence type="ECO:0000256" key="3">
    <source>
        <dbReference type="ARBA" id="ARBA00022630"/>
    </source>
</evidence>
<evidence type="ECO:0000313" key="11">
    <source>
        <dbReference type="Proteomes" id="UP001217500"/>
    </source>
</evidence>
<evidence type="ECO:0000256" key="2">
    <source>
        <dbReference type="ARBA" id="ARBA00009347"/>
    </source>
</evidence>
<protein>
    <submittedName>
        <fullName evidence="10">Acyl-CoA dehydrogenase</fullName>
    </submittedName>
</protein>
<dbReference type="Pfam" id="PF12806">
    <property type="entry name" value="Acyl-CoA_dh_C"/>
    <property type="match status" value="1"/>
</dbReference>
<dbReference type="PANTHER" id="PTHR42803">
    <property type="entry name" value="ACYL-COA DEHYDROGENASE"/>
    <property type="match status" value="1"/>
</dbReference>
<dbReference type="GO" id="GO:0003995">
    <property type="term" value="F:acyl-CoA dehydrogenase activity"/>
    <property type="evidence" value="ECO:0007669"/>
    <property type="project" value="InterPro"/>
</dbReference>
<dbReference type="InterPro" id="IPR046373">
    <property type="entry name" value="Acyl-CoA_Oxase/DH_mid-dom_sf"/>
</dbReference>
<dbReference type="Proteomes" id="UP001217500">
    <property type="component" value="Chromosome"/>
</dbReference>
<evidence type="ECO:0000313" key="10">
    <source>
        <dbReference type="EMBL" id="WCL54098.1"/>
    </source>
</evidence>
<dbReference type="SUPFAM" id="SSF56645">
    <property type="entry name" value="Acyl-CoA dehydrogenase NM domain-like"/>
    <property type="match status" value="1"/>
</dbReference>
<evidence type="ECO:0000256" key="4">
    <source>
        <dbReference type="ARBA" id="ARBA00022827"/>
    </source>
</evidence>
<evidence type="ECO:0000259" key="8">
    <source>
        <dbReference type="Pfam" id="PF02771"/>
    </source>
</evidence>
<dbReference type="Pfam" id="PF02771">
    <property type="entry name" value="Acyl-CoA_dh_N"/>
    <property type="match status" value="1"/>
</dbReference>
<comment type="cofactor">
    <cofactor evidence="1 5">
        <name>FAD</name>
        <dbReference type="ChEBI" id="CHEBI:57692"/>
    </cofactor>
</comment>
<keyword evidence="5" id="KW-0560">Oxidoreductase</keyword>
<evidence type="ECO:0000259" key="7">
    <source>
        <dbReference type="Pfam" id="PF02770"/>
    </source>
</evidence>
<dbReference type="InterPro" id="IPR025878">
    <property type="entry name" value="Acyl-CoA_dh-like_C_dom"/>
</dbReference>
<dbReference type="Gene3D" id="1.10.540.10">
    <property type="entry name" value="Acyl-CoA dehydrogenase/oxidase, N-terminal domain"/>
    <property type="match status" value="1"/>
</dbReference>
<dbReference type="PANTHER" id="PTHR42803:SF3">
    <property type="entry name" value="ACYL-COA DEHYDROGENASE-RELATED"/>
    <property type="match status" value="1"/>
</dbReference>
<evidence type="ECO:0000259" key="9">
    <source>
        <dbReference type="Pfam" id="PF12806"/>
    </source>
</evidence>
<dbReference type="Pfam" id="PF00441">
    <property type="entry name" value="Acyl-CoA_dh_1"/>
    <property type="match status" value="1"/>
</dbReference>
<evidence type="ECO:0000256" key="5">
    <source>
        <dbReference type="RuleBase" id="RU362125"/>
    </source>
</evidence>
<dbReference type="InterPro" id="IPR009075">
    <property type="entry name" value="AcylCo_DH/oxidase_C"/>
</dbReference>
<keyword evidence="3 5" id="KW-0285">Flavoprotein</keyword>
<dbReference type="InterPro" id="IPR006089">
    <property type="entry name" value="Acyl-CoA_DH_CS"/>
</dbReference>
<dbReference type="KEGG" id="gso:PH603_16285"/>
<dbReference type="InterPro" id="IPR037069">
    <property type="entry name" value="AcylCoA_DH/ox_N_sf"/>
</dbReference>
<comment type="similarity">
    <text evidence="2 5">Belongs to the acyl-CoA dehydrogenase family.</text>
</comment>
<dbReference type="InterPro" id="IPR009100">
    <property type="entry name" value="AcylCoA_DH/oxidase_NM_dom_sf"/>
</dbReference>
<sequence>MPHIFSSRDLDFQLKEVLNVEELTAWPAFEGHDTETFDAMIETAAKMAEDLFQPHAAKADANEPTFDGKTVSMIPETKEALDAYVEAGFMGAGFAEEHGGLGLPTTITRAVGFIFNAANVGTSAYPFLTVGAGNLLAAHATEDQKERFLKPMVEGRWFGTMCLSEPQAGSSLADIRTRAEPQADSTYRLFGNKMWISGGEQELSENIVHLVLAKIPGGPAGVKGISLFIVPKRLVNDDGSVGERNDVKLAGLNHKMGYRGTTNTLLNFGEAGGAVGYLVGEANRGLAYMFHMMNEARIGVGMGAVSLGYTGYLHALDYARGRPQGRPLDGKDPTSPMVPIVEHADVKRMLLASKSYVEGGLALGLYASRLVDEEHFHPDAAKRAEATDLLDILTPIVKSWPSDYCLKANDIAIQVHGGYGYTRDYPVERLYRDNRLNPIHEGTKGIQGLDILGRKVPMNGGRSLKALVARMSDTISEAKSVASLKGYAATLEALIAKMGATTAALMQAMGTQGPGRALANASLYLDALGHITVGWIWLKQALVAEKALAAGASDKGFYEGKLAACRYFFTYELNTIPAQCDTLAMVDDTNVTMQDGWF</sequence>
<name>A0AAE9XN61_9PROT</name>
<dbReference type="Pfam" id="PF02770">
    <property type="entry name" value="Acyl-CoA_dh_M"/>
    <property type="match status" value="1"/>
</dbReference>
<dbReference type="InterPro" id="IPR006091">
    <property type="entry name" value="Acyl-CoA_Oxase/DH_mid-dom"/>
</dbReference>
<dbReference type="InterPro" id="IPR052166">
    <property type="entry name" value="Diverse_Acyl-CoA_DH"/>
</dbReference>
<evidence type="ECO:0000256" key="1">
    <source>
        <dbReference type="ARBA" id="ARBA00001974"/>
    </source>
</evidence>
<dbReference type="Gene3D" id="2.40.110.10">
    <property type="entry name" value="Butyryl-CoA Dehydrogenase, subunit A, domain 2"/>
    <property type="match status" value="1"/>
</dbReference>
<dbReference type="InterPro" id="IPR036250">
    <property type="entry name" value="AcylCo_DH-like_C"/>
</dbReference>
<organism evidence="10 11">
    <name type="scientific">Gimibacter soli</name>
    <dbReference type="NCBI Taxonomy" id="3024400"/>
    <lineage>
        <taxon>Bacteria</taxon>
        <taxon>Pseudomonadati</taxon>
        <taxon>Pseudomonadota</taxon>
        <taxon>Alphaproteobacteria</taxon>
        <taxon>Kordiimonadales</taxon>
        <taxon>Temperatibacteraceae</taxon>
        <taxon>Gimibacter</taxon>
    </lineage>
</organism>
<dbReference type="PROSITE" id="PS00073">
    <property type="entry name" value="ACYL_COA_DH_2"/>
    <property type="match status" value="1"/>
</dbReference>
<proteinExistence type="inferred from homology"/>
<dbReference type="GO" id="GO:0050660">
    <property type="term" value="F:flavin adenine dinucleotide binding"/>
    <property type="evidence" value="ECO:0007669"/>
    <property type="project" value="InterPro"/>
</dbReference>
<keyword evidence="11" id="KW-1185">Reference proteome</keyword>
<reference evidence="10" key="1">
    <citation type="submission" date="2023-01" db="EMBL/GenBank/DDBJ databases">
        <title>The genome sequence of Kordiimonadaceae bacterium 6D33.</title>
        <authorList>
            <person name="Liu Y."/>
        </authorList>
    </citation>
    <scope>NUCLEOTIDE SEQUENCE</scope>
    <source>
        <strain evidence="10">6D33</strain>
    </source>
</reference>
<feature type="domain" description="Acyl-CoA dehydrogenase/oxidase N-terminal" evidence="8">
    <location>
        <begin position="34"/>
        <end position="155"/>
    </location>
</feature>
<dbReference type="Gene3D" id="1.20.140.10">
    <property type="entry name" value="Butyryl-CoA Dehydrogenase, subunit A, domain 3"/>
    <property type="match status" value="1"/>
</dbReference>
<feature type="domain" description="Acyl-CoA dehydrogenase/oxidase C-terminal" evidence="6">
    <location>
        <begin position="283"/>
        <end position="451"/>
    </location>
</feature>
<gene>
    <name evidence="10" type="ORF">PH603_16285</name>
</gene>
<dbReference type="EMBL" id="CP116805">
    <property type="protein sequence ID" value="WCL54098.1"/>
    <property type="molecule type" value="Genomic_DNA"/>
</dbReference>
<feature type="domain" description="Acyl-CoA oxidase/dehydrogenase middle" evidence="7">
    <location>
        <begin position="161"/>
        <end position="266"/>
    </location>
</feature>
<dbReference type="InterPro" id="IPR013786">
    <property type="entry name" value="AcylCoA_DH/ox_N"/>
</dbReference>
<feature type="domain" description="Acetyl-CoA dehydrogenase-like C-terminal" evidence="9">
    <location>
        <begin position="468"/>
        <end position="593"/>
    </location>
</feature>
<dbReference type="SUPFAM" id="SSF47203">
    <property type="entry name" value="Acyl-CoA dehydrogenase C-terminal domain-like"/>
    <property type="match status" value="1"/>
</dbReference>
<dbReference type="AlphaFoldDB" id="A0AAE9XN61"/>
<dbReference type="RefSeq" id="WP_289503817.1">
    <property type="nucleotide sequence ID" value="NZ_CP116805.1"/>
</dbReference>
<keyword evidence="4 5" id="KW-0274">FAD</keyword>